<dbReference type="GO" id="GO:0016787">
    <property type="term" value="F:hydrolase activity"/>
    <property type="evidence" value="ECO:0007669"/>
    <property type="project" value="UniProtKB-KW"/>
</dbReference>
<name>A0ABT6Q1C1_9PROT</name>
<sequence length="185" mass="20504">MKNTALMIIDLQNDYFAEGKFPLPDIDTVSEQSKKVLEMARKNSLPIIHVKHEFTSPEAPFFTPASKGCEINEIVKPLHSEHVVVKNYPNSFKGTNVKEILDQHHCKNIIIVGAMAQMCVDATVRAGADLGYNITIIHDAVAAQQAKFNDIDVSADEVHASFMNALSFGYASVIDTKEFISQLQK</sequence>
<dbReference type="EC" id="3.-.-.-" evidence="3"/>
<dbReference type="RefSeq" id="WP_281448019.1">
    <property type="nucleotide sequence ID" value="NZ_JASBAO010000001.1"/>
</dbReference>
<evidence type="ECO:0000313" key="3">
    <source>
        <dbReference type="EMBL" id="MDI2090900.1"/>
    </source>
</evidence>
<dbReference type="CDD" id="cd01014">
    <property type="entry name" value="nicotinamidase_related"/>
    <property type="match status" value="1"/>
</dbReference>
<comment type="caution">
    <text evidence="3">The sequence shown here is derived from an EMBL/GenBank/DDBJ whole genome shotgun (WGS) entry which is preliminary data.</text>
</comment>
<feature type="domain" description="Isochorismatase-like" evidence="2">
    <location>
        <begin position="4"/>
        <end position="146"/>
    </location>
</feature>
<protein>
    <submittedName>
        <fullName evidence="3">Cysteine hydrolase family protein</fullName>
        <ecNumber evidence="3">3.-.-.-</ecNumber>
    </submittedName>
</protein>
<dbReference type="InterPro" id="IPR036380">
    <property type="entry name" value="Isochorismatase-like_sf"/>
</dbReference>
<dbReference type="InterPro" id="IPR000868">
    <property type="entry name" value="Isochorismatase-like_dom"/>
</dbReference>
<dbReference type="Proteomes" id="UP001431634">
    <property type="component" value="Unassembled WGS sequence"/>
</dbReference>
<reference evidence="3" key="1">
    <citation type="submission" date="2023-05" db="EMBL/GenBank/DDBJ databases">
        <title>Whole genome sequence of Commensalibacter sp.</title>
        <authorList>
            <person name="Charoenyingcharoen P."/>
            <person name="Yukphan P."/>
        </authorList>
    </citation>
    <scope>NUCLEOTIDE SEQUENCE</scope>
    <source>
        <strain evidence="3">TBRC 16381</strain>
    </source>
</reference>
<keyword evidence="1 3" id="KW-0378">Hydrolase</keyword>
<keyword evidence="4" id="KW-1185">Reference proteome</keyword>
<evidence type="ECO:0000256" key="1">
    <source>
        <dbReference type="ARBA" id="ARBA00022801"/>
    </source>
</evidence>
<evidence type="ECO:0000259" key="2">
    <source>
        <dbReference type="Pfam" id="PF00857"/>
    </source>
</evidence>
<dbReference type="EMBL" id="JASBAO010000001">
    <property type="protein sequence ID" value="MDI2090900.1"/>
    <property type="molecule type" value="Genomic_DNA"/>
</dbReference>
<evidence type="ECO:0000313" key="4">
    <source>
        <dbReference type="Proteomes" id="UP001431634"/>
    </source>
</evidence>
<proteinExistence type="predicted"/>
<accession>A0ABT6Q1C1</accession>
<dbReference type="Gene3D" id="3.40.50.850">
    <property type="entry name" value="Isochorismatase-like"/>
    <property type="match status" value="1"/>
</dbReference>
<dbReference type="PANTHER" id="PTHR43540">
    <property type="entry name" value="PEROXYUREIDOACRYLATE/UREIDOACRYLATE AMIDOHYDROLASE-RELATED"/>
    <property type="match status" value="1"/>
</dbReference>
<organism evidence="3 4">
    <name type="scientific">Commensalibacter oyaizuii</name>
    <dbReference type="NCBI Taxonomy" id="3043873"/>
    <lineage>
        <taxon>Bacteria</taxon>
        <taxon>Pseudomonadati</taxon>
        <taxon>Pseudomonadota</taxon>
        <taxon>Alphaproteobacteria</taxon>
        <taxon>Acetobacterales</taxon>
        <taxon>Acetobacteraceae</taxon>
    </lineage>
</organism>
<dbReference type="PANTHER" id="PTHR43540:SF1">
    <property type="entry name" value="ISOCHORISMATASE HYDROLASE"/>
    <property type="match status" value="1"/>
</dbReference>
<gene>
    <name evidence="3" type="ORF">QJV27_05870</name>
</gene>
<dbReference type="Pfam" id="PF00857">
    <property type="entry name" value="Isochorismatase"/>
    <property type="match status" value="1"/>
</dbReference>
<dbReference type="InterPro" id="IPR050272">
    <property type="entry name" value="Isochorismatase-like_hydrls"/>
</dbReference>
<dbReference type="SUPFAM" id="SSF52499">
    <property type="entry name" value="Isochorismatase-like hydrolases"/>
    <property type="match status" value="1"/>
</dbReference>